<keyword evidence="3" id="KW-1185">Reference proteome</keyword>
<evidence type="ECO:0000256" key="1">
    <source>
        <dbReference type="SAM" id="MobiDB-lite"/>
    </source>
</evidence>
<dbReference type="AlphaFoldDB" id="A0A9W7CUX8"/>
<reference evidence="2" key="1">
    <citation type="submission" date="2023-04" db="EMBL/GenBank/DDBJ databases">
        <title>Phytophthora fragariaefolia NBRC 109709.</title>
        <authorList>
            <person name="Ichikawa N."/>
            <person name="Sato H."/>
            <person name="Tonouchi N."/>
        </authorList>
    </citation>
    <scope>NUCLEOTIDE SEQUENCE</scope>
    <source>
        <strain evidence="2">NBRC 109709</strain>
    </source>
</reference>
<protein>
    <submittedName>
        <fullName evidence="2">Unnamed protein product</fullName>
    </submittedName>
</protein>
<organism evidence="2 3">
    <name type="scientific">Phytophthora fragariaefolia</name>
    <dbReference type="NCBI Taxonomy" id="1490495"/>
    <lineage>
        <taxon>Eukaryota</taxon>
        <taxon>Sar</taxon>
        <taxon>Stramenopiles</taxon>
        <taxon>Oomycota</taxon>
        <taxon>Peronosporomycetes</taxon>
        <taxon>Peronosporales</taxon>
        <taxon>Peronosporaceae</taxon>
        <taxon>Phytophthora</taxon>
    </lineage>
</organism>
<feature type="compositionally biased region" description="Polar residues" evidence="1">
    <location>
        <begin position="14"/>
        <end position="24"/>
    </location>
</feature>
<feature type="region of interest" description="Disordered" evidence="1">
    <location>
        <begin position="1"/>
        <end position="47"/>
    </location>
</feature>
<dbReference type="Proteomes" id="UP001165121">
    <property type="component" value="Unassembled WGS sequence"/>
</dbReference>
<evidence type="ECO:0000313" key="3">
    <source>
        <dbReference type="Proteomes" id="UP001165121"/>
    </source>
</evidence>
<name>A0A9W7CUX8_9STRA</name>
<feature type="region of interest" description="Disordered" evidence="1">
    <location>
        <begin position="66"/>
        <end position="88"/>
    </location>
</feature>
<sequence length="88" mass="10065">MDSTTEIVKRVESKATSVEGSNMTPGRRRFDALPDDGYTEDKPQKLDLRTPDAVFRTQHSGLRFWRDDPSSSDYLPDLYPEGPSRFQV</sequence>
<proteinExistence type="predicted"/>
<evidence type="ECO:0000313" key="2">
    <source>
        <dbReference type="EMBL" id="GMF42901.1"/>
    </source>
</evidence>
<comment type="caution">
    <text evidence="2">The sequence shown here is derived from an EMBL/GenBank/DDBJ whole genome shotgun (WGS) entry which is preliminary data.</text>
</comment>
<dbReference type="EMBL" id="BSXT01001490">
    <property type="protein sequence ID" value="GMF42901.1"/>
    <property type="molecule type" value="Genomic_DNA"/>
</dbReference>
<feature type="compositionally biased region" description="Low complexity" evidence="1">
    <location>
        <begin position="71"/>
        <end position="80"/>
    </location>
</feature>
<accession>A0A9W7CUX8</accession>
<gene>
    <name evidence="2" type="ORF">Pfra01_001424900</name>
</gene>